<dbReference type="InterPro" id="IPR022548">
    <property type="entry name" value="DUF2846"/>
</dbReference>
<dbReference type="Proteomes" id="UP000004105">
    <property type="component" value="Unassembled WGS sequence"/>
</dbReference>
<comment type="caution">
    <text evidence="3">The sequence shown here is derived from an EMBL/GenBank/DDBJ whole genome shotgun (WGS) entry which is preliminary data.</text>
</comment>
<gene>
    <name evidence="3" type="ORF">HMPREF9123_0223</name>
</gene>
<keyword evidence="1" id="KW-0732">Signal</keyword>
<protein>
    <submittedName>
        <fullName evidence="3">DNA polymerase subunit III</fullName>
    </submittedName>
</protein>
<keyword evidence="4" id="KW-1185">Reference proteome</keyword>
<proteinExistence type="predicted"/>
<dbReference type="EMBL" id="AFAY01000004">
    <property type="protein sequence ID" value="EGF12017.1"/>
    <property type="molecule type" value="Genomic_DNA"/>
</dbReference>
<sequence length="136" mass="14967">MKSLSVFLVALTLSACAATGTQFDSFKQPSEGQSMIYVYRPKAFIGGGVHFKVAANDTIIGRLRNGGYVEKELPPGEYDIWAQTEAKRSILVELKPNETRCVRAGVNMGMWVGRPYFETVSLNECKKGIQGLKQSS</sequence>
<dbReference type="Pfam" id="PF11008">
    <property type="entry name" value="DUF2846"/>
    <property type="match status" value="1"/>
</dbReference>
<feature type="signal peptide" evidence="1">
    <location>
        <begin position="1"/>
        <end position="17"/>
    </location>
</feature>
<reference evidence="3 4" key="1">
    <citation type="submission" date="2011-02" db="EMBL/GenBank/DDBJ databases">
        <authorList>
            <person name="Muzny D."/>
            <person name="Qin X."/>
            <person name="Deng J."/>
            <person name="Jiang H."/>
            <person name="Liu Y."/>
            <person name="Qu J."/>
            <person name="Song X.-Z."/>
            <person name="Zhang L."/>
            <person name="Thornton R."/>
            <person name="Coyle M."/>
            <person name="Francisco L."/>
            <person name="Jackson L."/>
            <person name="Javaid M."/>
            <person name="Korchina V."/>
            <person name="Kovar C."/>
            <person name="Mata R."/>
            <person name="Mathew T."/>
            <person name="Ngo R."/>
            <person name="Nguyen L."/>
            <person name="Nguyen N."/>
            <person name="Okwuonu G."/>
            <person name="Ongeri F."/>
            <person name="Pham C."/>
            <person name="Simmons D."/>
            <person name="Wilczek-Boney K."/>
            <person name="Hale W."/>
            <person name="Jakkamsetti A."/>
            <person name="Pham P."/>
            <person name="Ruth R."/>
            <person name="San Lucas F."/>
            <person name="Warren J."/>
            <person name="Zhang J."/>
            <person name="Zhao Z."/>
            <person name="Zhou C."/>
            <person name="Zhu D."/>
            <person name="Lee S."/>
            <person name="Bess C."/>
            <person name="Blankenburg K."/>
            <person name="Forbes L."/>
            <person name="Fu Q."/>
            <person name="Gubbala S."/>
            <person name="Hirani K."/>
            <person name="Jayaseelan J.C."/>
            <person name="Lara F."/>
            <person name="Munidasa M."/>
            <person name="Palculict T."/>
            <person name="Patil S."/>
            <person name="Pu L.-L."/>
            <person name="Saada N."/>
            <person name="Tang L."/>
            <person name="Weissenberger G."/>
            <person name="Zhu Y."/>
            <person name="Hemphill L."/>
            <person name="Shang Y."/>
            <person name="Youmans B."/>
            <person name="Ayvaz T."/>
            <person name="Ross M."/>
            <person name="Santibanez J."/>
            <person name="Aqrawi P."/>
            <person name="Gross S."/>
            <person name="Joshi V."/>
            <person name="Fowler G."/>
            <person name="Nazareth L."/>
            <person name="Reid J."/>
            <person name="Worley K."/>
            <person name="Petrosino J."/>
            <person name="Highlander S."/>
            <person name="Gibbs R."/>
        </authorList>
    </citation>
    <scope>NUCLEOTIDE SEQUENCE [LARGE SCALE GENOMIC DNA]</scope>
    <source>
        <strain evidence="3 4">ATCC BAA-1200</strain>
    </source>
</reference>
<evidence type="ECO:0000259" key="2">
    <source>
        <dbReference type="Pfam" id="PF11008"/>
    </source>
</evidence>
<feature type="domain" description="DUF2846" evidence="2">
    <location>
        <begin position="31"/>
        <end position="108"/>
    </location>
</feature>
<dbReference type="AlphaFoldDB" id="F2B913"/>
<dbReference type="PROSITE" id="PS51257">
    <property type="entry name" value="PROKAR_LIPOPROTEIN"/>
    <property type="match status" value="1"/>
</dbReference>
<accession>F2B913</accession>
<dbReference type="HOGENOM" id="CLU_1925349_0_0_4"/>
<name>F2B913_9NEIS</name>
<organism evidence="3 4">
    <name type="scientific">Neisseria bacilliformis ATCC BAA-1200</name>
    <dbReference type="NCBI Taxonomy" id="888742"/>
    <lineage>
        <taxon>Bacteria</taxon>
        <taxon>Pseudomonadati</taxon>
        <taxon>Pseudomonadota</taxon>
        <taxon>Betaproteobacteria</taxon>
        <taxon>Neisseriales</taxon>
        <taxon>Neisseriaceae</taxon>
        <taxon>Neisseria</taxon>
    </lineage>
</organism>
<evidence type="ECO:0000313" key="3">
    <source>
        <dbReference type="EMBL" id="EGF12017.1"/>
    </source>
</evidence>
<dbReference type="RefSeq" id="WP_007341238.1">
    <property type="nucleotide sequence ID" value="NZ_GL878494.1"/>
</dbReference>
<evidence type="ECO:0000256" key="1">
    <source>
        <dbReference type="SAM" id="SignalP"/>
    </source>
</evidence>
<dbReference type="OrthoDB" id="7375569at2"/>
<evidence type="ECO:0000313" key="4">
    <source>
        <dbReference type="Proteomes" id="UP000004105"/>
    </source>
</evidence>
<feature type="chain" id="PRO_5003274065" evidence="1">
    <location>
        <begin position="18"/>
        <end position="136"/>
    </location>
</feature>